<dbReference type="Pfam" id="PF00646">
    <property type="entry name" value="F-box"/>
    <property type="match status" value="1"/>
</dbReference>
<dbReference type="AlphaFoldDB" id="A0AAW1WHY3"/>
<dbReference type="Gene3D" id="1.20.1280.50">
    <property type="match status" value="1"/>
</dbReference>
<dbReference type="InterPro" id="IPR050796">
    <property type="entry name" value="SCF_F-box_component"/>
</dbReference>
<dbReference type="InterPro" id="IPR001810">
    <property type="entry name" value="F-box_dom"/>
</dbReference>
<dbReference type="PANTHER" id="PTHR31672">
    <property type="entry name" value="BNACNNG10540D PROTEIN"/>
    <property type="match status" value="1"/>
</dbReference>
<evidence type="ECO:0000313" key="3">
    <source>
        <dbReference type="Proteomes" id="UP001457282"/>
    </source>
</evidence>
<feature type="domain" description="F-box" evidence="1">
    <location>
        <begin position="1"/>
        <end position="44"/>
    </location>
</feature>
<organism evidence="2 3">
    <name type="scientific">Rubus argutus</name>
    <name type="common">Southern blackberry</name>
    <dbReference type="NCBI Taxonomy" id="59490"/>
    <lineage>
        <taxon>Eukaryota</taxon>
        <taxon>Viridiplantae</taxon>
        <taxon>Streptophyta</taxon>
        <taxon>Embryophyta</taxon>
        <taxon>Tracheophyta</taxon>
        <taxon>Spermatophyta</taxon>
        <taxon>Magnoliopsida</taxon>
        <taxon>eudicotyledons</taxon>
        <taxon>Gunneridae</taxon>
        <taxon>Pentapetalae</taxon>
        <taxon>rosids</taxon>
        <taxon>fabids</taxon>
        <taxon>Rosales</taxon>
        <taxon>Rosaceae</taxon>
        <taxon>Rosoideae</taxon>
        <taxon>Rosoideae incertae sedis</taxon>
        <taxon>Rubus</taxon>
    </lineage>
</organism>
<dbReference type="PROSITE" id="PS50181">
    <property type="entry name" value="FBOX"/>
    <property type="match status" value="1"/>
</dbReference>
<dbReference type="Pfam" id="PF08268">
    <property type="entry name" value="FBA_3"/>
    <property type="match status" value="1"/>
</dbReference>
<name>A0AAW1WHY3_RUBAR</name>
<dbReference type="InterPro" id="IPR017451">
    <property type="entry name" value="F-box-assoc_interact_dom"/>
</dbReference>
<dbReference type="SMART" id="SM00256">
    <property type="entry name" value="FBOX"/>
    <property type="match status" value="1"/>
</dbReference>
<dbReference type="PANTHER" id="PTHR31672:SF13">
    <property type="entry name" value="F-BOX PROTEIN CPR30-LIKE"/>
    <property type="match status" value="1"/>
</dbReference>
<dbReference type="SUPFAM" id="SSF81383">
    <property type="entry name" value="F-box domain"/>
    <property type="match status" value="1"/>
</dbReference>
<dbReference type="Proteomes" id="UP001457282">
    <property type="component" value="Unassembled WGS sequence"/>
</dbReference>
<protein>
    <recommendedName>
        <fullName evidence="1">F-box domain-containing protein</fullName>
    </recommendedName>
</protein>
<dbReference type="InterPro" id="IPR036047">
    <property type="entry name" value="F-box-like_dom_sf"/>
</dbReference>
<proteinExistence type="predicted"/>
<dbReference type="EMBL" id="JBEDUW010000006">
    <property type="protein sequence ID" value="KAK9924337.1"/>
    <property type="molecule type" value="Genomic_DNA"/>
</dbReference>
<accession>A0AAW1WHY3</accession>
<keyword evidence="3" id="KW-1185">Reference proteome</keyword>
<evidence type="ECO:0000259" key="1">
    <source>
        <dbReference type="PROSITE" id="PS50181"/>
    </source>
</evidence>
<gene>
    <name evidence="2" type="ORF">M0R45_032714</name>
</gene>
<reference evidence="2 3" key="1">
    <citation type="journal article" date="2023" name="G3 (Bethesda)">
        <title>A chromosome-length genome assembly and annotation of blackberry (Rubus argutus, cv. 'Hillquist').</title>
        <authorList>
            <person name="Bruna T."/>
            <person name="Aryal R."/>
            <person name="Dudchenko O."/>
            <person name="Sargent D.J."/>
            <person name="Mead D."/>
            <person name="Buti M."/>
            <person name="Cavallini A."/>
            <person name="Hytonen T."/>
            <person name="Andres J."/>
            <person name="Pham M."/>
            <person name="Weisz D."/>
            <person name="Mascagni F."/>
            <person name="Usai G."/>
            <person name="Natali L."/>
            <person name="Bassil N."/>
            <person name="Fernandez G.E."/>
            <person name="Lomsadze A."/>
            <person name="Armour M."/>
            <person name="Olukolu B."/>
            <person name="Poorten T."/>
            <person name="Britton C."/>
            <person name="Davik J."/>
            <person name="Ashrafi H."/>
            <person name="Aiden E.L."/>
            <person name="Borodovsky M."/>
            <person name="Worthington M."/>
        </authorList>
    </citation>
    <scope>NUCLEOTIDE SEQUENCE [LARGE SCALE GENOMIC DNA]</scope>
    <source>
        <strain evidence="2">PI 553951</strain>
    </source>
</reference>
<evidence type="ECO:0000313" key="2">
    <source>
        <dbReference type="EMBL" id="KAK9924337.1"/>
    </source>
</evidence>
<dbReference type="NCBIfam" id="TIGR01640">
    <property type="entry name" value="F_box_assoc_1"/>
    <property type="match status" value="1"/>
</dbReference>
<dbReference type="InterPro" id="IPR013187">
    <property type="entry name" value="F-box-assoc_dom_typ3"/>
</dbReference>
<sequence length="378" mass="44282">MADLPPEIMTEILWRFPAKFLVEQRFVCRSWFSLISSPPFTRKHATLSTLDGANTPKRKIIVRVHGCIDRLVCYSFQDSYQSTSINFFREEFPDYPFKNLPSEFYFDIIGSCDGLVCVLVGRTYTIFLWNPCTIDYKILPDLGESSYVWKYGFGYDYKSDDYKVVITLVDYGPDQTRIYKSMLYTLRTKSWRRIQDYPHDGNTVDSKSSVFVRGALHWLVKINSTMVINSLDLASETYLQVPKPDYSSFSNDYRLGAWSGCLFIQLPNCSANQYELWVMREYGVRESWTKSITIPFCKFRRNHLHFSTVTWFSGKGIILFNFHERRFAYYNAKDNSIIELTDHYNGWFHPYGHYVYVESLVSPNAYDKLGANTSRLLN</sequence>
<comment type="caution">
    <text evidence="2">The sequence shown here is derived from an EMBL/GenBank/DDBJ whole genome shotgun (WGS) entry which is preliminary data.</text>
</comment>